<keyword evidence="6" id="KW-0687">Ribonucleoprotein</keyword>
<feature type="transmembrane region" description="Helical" evidence="4">
    <location>
        <begin position="268"/>
        <end position="288"/>
    </location>
</feature>
<feature type="compositionally biased region" description="Low complexity" evidence="3">
    <location>
        <begin position="131"/>
        <end position="145"/>
    </location>
</feature>
<dbReference type="InterPro" id="IPR016181">
    <property type="entry name" value="Acyl_CoA_acyltransferase"/>
</dbReference>
<feature type="transmembrane region" description="Helical" evidence="4">
    <location>
        <begin position="236"/>
        <end position="262"/>
    </location>
</feature>
<dbReference type="Pfam" id="PF00583">
    <property type="entry name" value="Acetyltransf_1"/>
    <property type="match status" value="1"/>
</dbReference>
<dbReference type="InterPro" id="IPR050832">
    <property type="entry name" value="Bact_Acetyltransf"/>
</dbReference>
<dbReference type="InterPro" id="IPR000182">
    <property type="entry name" value="GNAT_dom"/>
</dbReference>
<organism evidence="6 7">
    <name type="scientific">Microlunatus soli</name>
    <dbReference type="NCBI Taxonomy" id="630515"/>
    <lineage>
        <taxon>Bacteria</taxon>
        <taxon>Bacillati</taxon>
        <taxon>Actinomycetota</taxon>
        <taxon>Actinomycetes</taxon>
        <taxon>Propionibacteriales</taxon>
        <taxon>Propionibacteriaceae</taxon>
        <taxon>Microlunatus</taxon>
    </lineage>
</organism>
<protein>
    <submittedName>
        <fullName evidence="6">Ribosomal protein S18 acetylase RimI</fullName>
    </submittedName>
</protein>
<feature type="region of interest" description="Disordered" evidence="3">
    <location>
        <begin position="1"/>
        <end position="225"/>
    </location>
</feature>
<dbReference type="STRING" id="630515.SAMN04489812_4636"/>
<dbReference type="OrthoDB" id="9799092at2"/>
<gene>
    <name evidence="6" type="ORF">SAMN04489812_4636</name>
</gene>
<dbReference type="GO" id="GO:0005840">
    <property type="term" value="C:ribosome"/>
    <property type="evidence" value="ECO:0007669"/>
    <property type="project" value="UniProtKB-KW"/>
</dbReference>
<dbReference type="CDD" id="cd04301">
    <property type="entry name" value="NAT_SF"/>
    <property type="match status" value="1"/>
</dbReference>
<name>A0A1H1YKY7_9ACTN</name>
<reference evidence="6 7" key="1">
    <citation type="submission" date="2016-10" db="EMBL/GenBank/DDBJ databases">
        <authorList>
            <person name="de Groot N.N."/>
        </authorList>
    </citation>
    <scope>NUCLEOTIDE SEQUENCE [LARGE SCALE GENOMIC DNA]</scope>
    <source>
        <strain evidence="6 7">DSM 21800</strain>
    </source>
</reference>
<evidence type="ECO:0000313" key="6">
    <source>
        <dbReference type="EMBL" id="SDT21995.1"/>
    </source>
</evidence>
<feature type="compositionally biased region" description="Acidic residues" evidence="3">
    <location>
        <begin position="160"/>
        <end position="172"/>
    </location>
</feature>
<dbReference type="AlphaFoldDB" id="A0A1H1YKY7"/>
<dbReference type="SUPFAM" id="SSF55729">
    <property type="entry name" value="Acyl-CoA N-acyltransferases (Nat)"/>
    <property type="match status" value="1"/>
</dbReference>
<dbReference type="Gene3D" id="3.40.630.30">
    <property type="match status" value="1"/>
</dbReference>
<keyword evidence="4" id="KW-0472">Membrane</keyword>
<feature type="compositionally biased region" description="Basic and acidic residues" evidence="3">
    <location>
        <begin position="1"/>
        <end position="10"/>
    </location>
</feature>
<dbReference type="GO" id="GO:0016747">
    <property type="term" value="F:acyltransferase activity, transferring groups other than amino-acyl groups"/>
    <property type="evidence" value="ECO:0007669"/>
    <property type="project" value="InterPro"/>
</dbReference>
<keyword evidence="6" id="KW-0689">Ribosomal protein</keyword>
<keyword evidence="7" id="KW-1185">Reference proteome</keyword>
<keyword evidence="4" id="KW-0812">Transmembrane</keyword>
<dbReference type="PROSITE" id="PS51186">
    <property type="entry name" value="GNAT"/>
    <property type="match status" value="1"/>
</dbReference>
<keyword evidence="2" id="KW-0012">Acyltransferase</keyword>
<sequence length="549" mass="59238">MPAETGRKPSDPTVDEPTMQIEPTAPDASAVPASAANNSTPPAHPDDTRRSGLGRLLKRTKRRGQAPVDQPAAADETAATAGAPKPAEPASDGRADHDTSSDQATKDQATKDQATKDQPTTKSTTDAPFKAQPANEEPAPAAARDTAADPESADNRTDAAEESESEAGDDTAEIAKVAAGAGDRSSQTDAGESDDDTVVPSGADNPKPAEQAAPSVPVDPSATEPRRVWRCTRSTIVLVIVLMVVIGIAIPAAAALSLWLGVTGFGDQQVLVLSVIGGLALLTLFFGWRLGLHPRLIADGAELTIVNPFRTHRLDFADVTHFAPGGDGLMVGTAEQEIDAWCIQKPTGAIKAERHTRADKITEELWRIRDGYHRPVEPAVDEPHPAEIRFAHQDDAELLTQLERSASLARLGHIFPPDRYGFPEDDIRERWQAVLDDRTRQTMIAEVNGEPAGYVSIGIDTIHHMGVGEGYQRQGIGSELMAAAEDELFADVSTPEIELWVLEDNEVARGFYRAHGWTDTEDERDAEFPPYPNEIRMLRRNPHLARRGR</sequence>
<evidence type="ECO:0000256" key="2">
    <source>
        <dbReference type="ARBA" id="ARBA00023315"/>
    </source>
</evidence>
<keyword evidence="1" id="KW-0808">Transferase</keyword>
<feature type="domain" description="N-acetyltransferase" evidence="5">
    <location>
        <begin position="386"/>
        <end position="542"/>
    </location>
</feature>
<keyword evidence="4" id="KW-1133">Transmembrane helix</keyword>
<evidence type="ECO:0000313" key="7">
    <source>
        <dbReference type="Proteomes" id="UP000199103"/>
    </source>
</evidence>
<accession>A0A1H1YKY7</accession>
<feature type="compositionally biased region" description="Polar residues" evidence="3">
    <location>
        <begin position="116"/>
        <end position="126"/>
    </location>
</feature>
<evidence type="ECO:0000256" key="3">
    <source>
        <dbReference type="SAM" id="MobiDB-lite"/>
    </source>
</evidence>
<dbReference type="PANTHER" id="PTHR43877:SF1">
    <property type="entry name" value="ACETYLTRANSFERASE"/>
    <property type="match status" value="1"/>
</dbReference>
<feature type="compositionally biased region" description="Low complexity" evidence="3">
    <location>
        <begin position="72"/>
        <end position="83"/>
    </location>
</feature>
<feature type="compositionally biased region" description="Basic and acidic residues" evidence="3">
    <location>
        <begin position="91"/>
        <end position="115"/>
    </location>
</feature>
<feature type="compositionally biased region" description="Low complexity" evidence="3">
    <location>
        <begin position="23"/>
        <end position="41"/>
    </location>
</feature>
<evidence type="ECO:0000256" key="1">
    <source>
        <dbReference type="ARBA" id="ARBA00022679"/>
    </source>
</evidence>
<dbReference type="Proteomes" id="UP000199103">
    <property type="component" value="Chromosome I"/>
</dbReference>
<dbReference type="RefSeq" id="WP_091527820.1">
    <property type="nucleotide sequence ID" value="NZ_LT629772.1"/>
</dbReference>
<evidence type="ECO:0000259" key="5">
    <source>
        <dbReference type="PROSITE" id="PS51186"/>
    </source>
</evidence>
<evidence type="ECO:0000256" key="4">
    <source>
        <dbReference type="SAM" id="Phobius"/>
    </source>
</evidence>
<dbReference type="PANTHER" id="PTHR43877">
    <property type="entry name" value="AMINOALKYLPHOSPHONATE N-ACETYLTRANSFERASE-RELATED-RELATED"/>
    <property type="match status" value="1"/>
</dbReference>
<proteinExistence type="predicted"/>
<dbReference type="EMBL" id="LT629772">
    <property type="protein sequence ID" value="SDT21995.1"/>
    <property type="molecule type" value="Genomic_DNA"/>
</dbReference>